<name>T0J295_9SPHN</name>
<dbReference type="PATRIC" id="fig|1346791.3.peg.3218"/>
<dbReference type="AlphaFoldDB" id="T0J295"/>
<keyword evidence="1" id="KW-0812">Transmembrane</keyword>
<keyword evidence="1" id="KW-1133">Transmembrane helix</keyword>
<evidence type="ECO:0000313" key="3">
    <source>
        <dbReference type="Proteomes" id="UP000015523"/>
    </source>
</evidence>
<feature type="transmembrane region" description="Helical" evidence="1">
    <location>
        <begin position="57"/>
        <end position="77"/>
    </location>
</feature>
<keyword evidence="3" id="KW-1185">Reference proteome</keyword>
<dbReference type="RefSeq" id="WP_021319002.1">
    <property type="nucleotide sequence ID" value="NZ_AUWY01000112.1"/>
</dbReference>
<evidence type="ECO:0000256" key="1">
    <source>
        <dbReference type="SAM" id="Phobius"/>
    </source>
</evidence>
<sequence length="95" mass="10681">MKPDLSTKAGRKAWRHEMRMVAVRPRRYGLWLLTLGMLLVILPSAFGVHSIFGWSPLLLGLAASLTALPLLVAGALLRRRYRRARMTDRGGRNSI</sequence>
<dbReference type="STRING" id="1346791.M529_16695"/>
<organism evidence="2 3">
    <name type="scientific">Sphingobium ummariense RL-3</name>
    <dbReference type="NCBI Taxonomy" id="1346791"/>
    <lineage>
        <taxon>Bacteria</taxon>
        <taxon>Pseudomonadati</taxon>
        <taxon>Pseudomonadota</taxon>
        <taxon>Alphaproteobacteria</taxon>
        <taxon>Sphingomonadales</taxon>
        <taxon>Sphingomonadaceae</taxon>
        <taxon>Sphingobium</taxon>
    </lineage>
</organism>
<accession>T0J295</accession>
<keyword evidence="1" id="KW-0472">Membrane</keyword>
<gene>
    <name evidence="2" type="ORF">M529_16695</name>
</gene>
<proteinExistence type="predicted"/>
<dbReference type="EMBL" id="AUWY01000112">
    <property type="protein sequence ID" value="EQB30952.1"/>
    <property type="molecule type" value="Genomic_DNA"/>
</dbReference>
<evidence type="ECO:0000313" key="2">
    <source>
        <dbReference type="EMBL" id="EQB30952.1"/>
    </source>
</evidence>
<dbReference type="Proteomes" id="UP000015523">
    <property type="component" value="Unassembled WGS sequence"/>
</dbReference>
<reference evidence="2 3" key="1">
    <citation type="journal article" date="2013" name="Genome Announc.">
        <title>Draft Genome Sequence of Sphingobium ummariense Strain RL-3, a Hexachlorocyclohexane-Degrading Bacterium.</title>
        <authorList>
            <person name="Kohli P."/>
            <person name="Dua A."/>
            <person name="Sangwan N."/>
            <person name="Oldach P."/>
            <person name="Khurana J.P."/>
            <person name="Lal R."/>
        </authorList>
    </citation>
    <scope>NUCLEOTIDE SEQUENCE [LARGE SCALE GENOMIC DNA]</scope>
    <source>
        <strain evidence="2 3">RL-3</strain>
    </source>
</reference>
<protein>
    <submittedName>
        <fullName evidence="2">Uncharacterized protein</fullName>
    </submittedName>
</protein>
<comment type="caution">
    <text evidence="2">The sequence shown here is derived from an EMBL/GenBank/DDBJ whole genome shotgun (WGS) entry which is preliminary data.</text>
</comment>